<sequence>MQITLNQDEILEALKDYAFRVINVAPGNDITIDLKAGRGENGYSATLDIVPQKLTESHVPTQAYNRTEKSEGSVGLRTEVMERTVEPRHGIMRAEAVEAPAELPVVGEDVIDTKPLEEPQTQDDANPDVDAYLEGQKTRSLFART</sequence>
<keyword evidence="3" id="KW-1185">Reference proteome</keyword>
<accession>A0A3G3BYM0</accession>
<protein>
    <submittedName>
        <fullName evidence="2">Uncharacterized protein</fullName>
    </submittedName>
</protein>
<evidence type="ECO:0000256" key="1">
    <source>
        <dbReference type="SAM" id="MobiDB-lite"/>
    </source>
</evidence>
<name>A0A3G3BYM0_9CAUD</name>
<gene>
    <name evidence="2" type="ORF">Pylas_061</name>
</gene>
<dbReference type="EMBL" id="MH899585">
    <property type="protein sequence ID" value="AYP69315.1"/>
    <property type="molecule type" value="Genomic_DNA"/>
</dbReference>
<proteinExistence type="predicted"/>
<evidence type="ECO:0000313" key="3">
    <source>
        <dbReference type="Proteomes" id="UP000278488"/>
    </source>
</evidence>
<reference evidence="3" key="1">
    <citation type="submission" date="2018-09" db="EMBL/GenBank/DDBJ databases">
        <title>Complete genome of Klebsiella pneumoniae phage Pylas.</title>
        <authorList>
            <person name="Powell J.E."/>
            <person name="Lessor L."/>
            <person name="O'Leary C.J."/>
            <person name="Liu M."/>
        </authorList>
    </citation>
    <scope>NUCLEOTIDE SEQUENCE [LARGE SCALE GENOMIC DNA]</scope>
</reference>
<dbReference type="Proteomes" id="UP000278488">
    <property type="component" value="Segment"/>
</dbReference>
<organism evidence="2 3">
    <name type="scientific">Klebsiella phage Pylas</name>
    <dbReference type="NCBI Taxonomy" id="2419682"/>
    <lineage>
        <taxon>Viruses</taxon>
        <taxon>Duplodnaviria</taxon>
        <taxon>Heunggongvirae</taxon>
        <taxon>Uroviricota</taxon>
        <taxon>Caudoviricetes</taxon>
        <taxon>Schitoviridae</taxon>
        <taxon>Humphriesvirinae</taxon>
        <taxon>Pylasvirus</taxon>
        <taxon>Pylasvirus pylas</taxon>
    </lineage>
</organism>
<feature type="region of interest" description="Disordered" evidence="1">
    <location>
        <begin position="112"/>
        <end position="145"/>
    </location>
</feature>
<evidence type="ECO:0000313" key="2">
    <source>
        <dbReference type="EMBL" id="AYP69315.1"/>
    </source>
</evidence>